<evidence type="ECO:0000313" key="3">
    <source>
        <dbReference type="Proteomes" id="UP000078200"/>
    </source>
</evidence>
<accession>A0A1A9V9Q1</accession>
<dbReference type="VEuPathDB" id="VectorBase:GAUT030322"/>
<name>A0A1A9V9Q1_GLOAU</name>
<protein>
    <submittedName>
        <fullName evidence="2">Uncharacterized protein</fullName>
    </submittedName>
</protein>
<evidence type="ECO:0000313" key="2">
    <source>
        <dbReference type="EnsemblMetazoa" id="GAUT030322-PA"/>
    </source>
</evidence>
<dbReference type="Proteomes" id="UP000078200">
    <property type="component" value="Unassembled WGS sequence"/>
</dbReference>
<feature type="region of interest" description="Disordered" evidence="1">
    <location>
        <begin position="235"/>
        <end position="267"/>
    </location>
</feature>
<proteinExistence type="predicted"/>
<sequence length="267" mass="28387">MTTPRTDGQASEKDVGIPTTDLDVVDSFANGNAGSPIVLVGNRTQNSCSRRNNVLTTCGSPAARLPIRHVQISWVRIMWTNLTIFGQSKRGVSSSCGSASSLLPYSLRSSNKICVLPIFPPKTRRIDSYNVENNLKTGSHLQSKVNLLSRDCFADSPSTISSQSLGGCADPDADVDYHQSEQTSLAQAIAAVTLNSPLITSSKTSSSKSTVAINPTLGLTTGSCVFTIYLCRGRDTNSSPGDETSESTDIEDDQQPGNIAFAGFSEK</sequence>
<evidence type="ECO:0000256" key="1">
    <source>
        <dbReference type="SAM" id="MobiDB-lite"/>
    </source>
</evidence>
<feature type="compositionally biased region" description="Acidic residues" evidence="1">
    <location>
        <begin position="243"/>
        <end position="254"/>
    </location>
</feature>
<dbReference type="EnsemblMetazoa" id="GAUT030322-RA">
    <property type="protein sequence ID" value="GAUT030322-PA"/>
    <property type="gene ID" value="GAUT030322"/>
</dbReference>
<reference evidence="2" key="1">
    <citation type="submission" date="2020-05" db="UniProtKB">
        <authorList>
            <consortium name="EnsemblMetazoa"/>
        </authorList>
    </citation>
    <scope>IDENTIFICATION</scope>
    <source>
        <strain evidence="2">TTRI</strain>
    </source>
</reference>
<keyword evidence="3" id="KW-1185">Reference proteome</keyword>
<dbReference type="AlphaFoldDB" id="A0A1A9V9Q1"/>
<organism evidence="2 3">
    <name type="scientific">Glossina austeni</name>
    <name type="common">Savannah tsetse fly</name>
    <dbReference type="NCBI Taxonomy" id="7395"/>
    <lineage>
        <taxon>Eukaryota</taxon>
        <taxon>Metazoa</taxon>
        <taxon>Ecdysozoa</taxon>
        <taxon>Arthropoda</taxon>
        <taxon>Hexapoda</taxon>
        <taxon>Insecta</taxon>
        <taxon>Pterygota</taxon>
        <taxon>Neoptera</taxon>
        <taxon>Endopterygota</taxon>
        <taxon>Diptera</taxon>
        <taxon>Brachycera</taxon>
        <taxon>Muscomorpha</taxon>
        <taxon>Hippoboscoidea</taxon>
        <taxon>Glossinidae</taxon>
        <taxon>Glossina</taxon>
    </lineage>
</organism>